<evidence type="ECO:0000256" key="1">
    <source>
        <dbReference type="ARBA" id="ARBA00038158"/>
    </source>
</evidence>
<accession>A0AA40CLV6</accession>
<dbReference type="Gene3D" id="3.40.50.150">
    <property type="entry name" value="Vaccinia Virus protein VP39"/>
    <property type="match status" value="1"/>
</dbReference>
<dbReference type="Proteomes" id="UP001174936">
    <property type="component" value="Unassembled WGS sequence"/>
</dbReference>
<protein>
    <submittedName>
        <fullName evidence="3">S-adenosyl-L-methionine-dependent methyltransferase</fullName>
    </submittedName>
</protein>
<dbReference type="GO" id="GO:0008168">
    <property type="term" value="F:methyltransferase activity"/>
    <property type="evidence" value="ECO:0007669"/>
    <property type="project" value="UniProtKB-KW"/>
</dbReference>
<feature type="region of interest" description="Disordered" evidence="2">
    <location>
        <begin position="1"/>
        <end position="41"/>
    </location>
</feature>
<dbReference type="SUPFAM" id="SSF53335">
    <property type="entry name" value="S-adenosyl-L-methionine-dependent methyltransferases"/>
    <property type="match status" value="1"/>
</dbReference>
<keyword evidence="3" id="KW-0808">Transferase</keyword>
<dbReference type="Pfam" id="PF13489">
    <property type="entry name" value="Methyltransf_23"/>
    <property type="match status" value="1"/>
</dbReference>
<organism evidence="3 4">
    <name type="scientific">Cercophora newfieldiana</name>
    <dbReference type="NCBI Taxonomy" id="92897"/>
    <lineage>
        <taxon>Eukaryota</taxon>
        <taxon>Fungi</taxon>
        <taxon>Dikarya</taxon>
        <taxon>Ascomycota</taxon>
        <taxon>Pezizomycotina</taxon>
        <taxon>Sordariomycetes</taxon>
        <taxon>Sordariomycetidae</taxon>
        <taxon>Sordariales</taxon>
        <taxon>Lasiosphaeriaceae</taxon>
        <taxon>Cercophora</taxon>
    </lineage>
</organism>
<gene>
    <name evidence="3" type="ORF">B0T16DRAFT_226065</name>
</gene>
<evidence type="ECO:0000313" key="4">
    <source>
        <dbReference type="Proteomes" id="UP001174936"/>
    </source>
</evidence>
<dbReference type="PANTHER" id="PTHR43591:SF10">
    <property type="entry name" value="ABC TRANSMEMBRANE TYPE-1 DOMAIN-CONTAINING PROTEIN-RELATED"/>
    <property type="match status" value="1"/>
</dbReference>
<dbReference type="PANTHER" id="PTHR43591">
    <property type="entry name" value="METHYLTRANSFERASE"/>
    <property type="match status" value="1"/>
</dbReference>
<keyword evidence="4" id="KW-1185">Reference proteome</keyword>
<sequence length="341" mass="37799">MADATADVTDGILPGDHWIQVPETGNNGDGDSAISDPKSSTASLTSSILDYRTIQGRTYHSERGNAQYWAANDAAQLDSMDIAHHSFTLALDGKLFSAPLKDDELKNVLDVGTGTGLWAIDFADTHPQASVVGTDVSPIQPTWIPPNLRFEIEDCTQEWTFQADLFDYTHIRFLVGSVDDWDLLFARAFAASAPGGYVESVEPSAFITSDDGTVTPTMALGQWGKLFVSGSRKFGRTFELYEKGTVRAAMEKAGFVDIKEIDMKMPLGGWESDPKRKELGLFIQLGFLRDPEGYILFLAHALGWTKDQIEVYLAHLRKELKDPKVHSYYWQKIVWGRKPAA</sequence>
<dbReference type="InterPro" id="IPR029063">
    <property type="entry name" value="SAM-dependent_MTases_sf"/>
</dbReference>
<dbReference type="GO" id="GO:0032259">
    <property type="term" value="P:methylation"/>
    <property type="evidence" value="ECO:0007669"/>
    <property type="project" value="UniProtKB-KW"/>
</dbReference>
<proteinExistence type="inferred from homology"/>
<name>A0AA40CLV6_9PEZI</name>
<evidence type="ECO:0000256" key="2">
    <source>
        <dbReference type="SAM" id="MobiDB-lite"/>
    </source>
</evidence>
<keyword evidence="3" id="KW-0489">Methyltransferase</keyword>
<dbReference type="CDD" id="cd02440">
    <property type="entry name" value="AdoMet_MTases"/>
    <property type="match status" value="1"/>
</dbReference>
<evidence type="ECO:0000313" key="3">
    <source>
        <dbReference type="EMBL" id="KAK0642233.1"/>
    </source>
</evidence>
<dbReference type="AlphaFoldDB" id="A0AA40CLV6"/>
<reference evidence="3" key="1">
    <citation type="submission" date="2023-06" db="EMBL/GenBank/DDBJ databases">
        <title>Genome-scale phylogeny and comparative genomics of the fungal order Sordariales.</title>
        <authorList>
            <consortium name="Lawrence Berkeley National Laboratory"/>
            <person name="Hensen N."/>
            <person name="Bonometti L."/>
            <person name="Westerberg I."/>
            <person name="Brannstrom I.O."/>
            <person name="Guillou S."/>
            <person name="Cros-Aarteil S."/>
            <person name="Calhoun S."/>
            <person name="Haridas S."/>
            <person name="Kuo A."/>
            <person name="Mondo S."/>
            <person name="Pangilinan J."/>
            <person name="Riley R."/>
            <person name="Labutti K."/>
            <person name="Andreopoulos B."/>
            <person name="Lipzen A."/>
            <person name="Chen C."/>
            <person name="Yanf M."/>
            <person name="Daum C."/>
            <person name="Ng V."/>
            <person name="Clum A."/>
            <person name="Steindorff A."/>
            <person name="Ohm R."/>
            <person name="Martin F."/>
            <person name="Silar P."/>
            <person name="Natvig D."/>
            <person name="Lalanne C."/>
            <person name="Gautier V."/>
            <person name="Ament-Velasquez S.L."/>
            <person name="Kruys A."/>
            <person name="Hutchinson M.I."/>
            <person name="Powell A.J."/>
            <person name="Barry K."/>
            <person name="Miller A.N."/>
            <person name="Grigoriev I.V."/>
            <person name="Debuchy R."/>
            <person name="Gladieux P."/>
            <person name="Thoren M.H."/>
            <person name="Johannesson H."/>
        </authorList>
    </citation>
    <scope>NUCLEOTIDE SEQUENCE</scope>
    <source>
        <strain evidence="3">SMH2532-1</strain>
    </source>
</reference>
<comment type="similarity">
    <text evidence="1">Belongs to the methyltransferase superfamily. LaeA methyltransferase family.</text>
</comment>
<dbReference type="EMBL" id="JAULSV010000006">
    <property type="protein sequence ID" value="KAK0642233.1"/>
    <property type="molecule type" value="Genomic_DNA"/>
</dbReference>
<comment type="caution">
    <text evidence="3">The sequence shown here is derived from an EMBL/GenBank/DDBJ whole genome shotgun (WGS) entry which is preliminary data.</text>
</comment>